<dbReference type="HOGENOM" id="CLU_1884467_0_0_0"/>
<reference evidence="2 3" key="1">
    <citation type="journal article" date="2009" name="PLoS ONE">
        <title>Complete genome sequence of the aerobic CO-oxidizing thermophile Thermomicrobium roseum.</title>
        <authorList>
            <person name="Wu D."/>
            <person name="Raymond J."/>
            <person name="Wu M."/>
            <person name="Chatterji S."/>
            <person name="Ren Q."/>
            <person name="Graham J.E."/>
            <person name="Bryant D.A."/>
            <person name="Robb F."/>
            <person name="Colman A."/>
            <person name="Tallon L.J."/>
            <person name="Badger J.H."/>
            <person name="Madupu R."/>
            <person name="Ward N.L."/>
            <person name="Eisen J.A."/>
        </authorList>
    </citation>
    <scope>NUCLEOTIDE SEQUENCE [LARGE SCALE GENOMIC DNA]</scope>
    <source>
        <strain evidence="3">ATCC 27502 / DSM 5159 / P-2</strain>
    </source>
</reference>
<dbReference type="AlphaFoldDB" id="B9L073"/>
<evidence type="ECO:0000313" key="2">
    <source>
        <dbReference type="EMBL" id="ACM05399.1"/>
    </source>
</evidence>
<keyword evidence="1" id="KW-1133">Transmembrane helix</keyword>
<dbReference type="KEGG" id="tro:trd_1566"/>
<evidence type="ECO:0000256" key="1">
    <source>
        <dbReference type="SAM" id="Phobius"/>
    </source>
</evidence>
<protein>
    <recommendedName>
        <fullName evidence="4">DUF3040 domain-containing protein</fullName>
    </recommendedName>
</protein>
<keyword evidence="3" id="KW-1185">Reference proteome</keyword>
<accession>B9L073</accession>
<keyword evidence="1" id="KW-0472">Membrane</keyword>
<keyword evidence="1" id="KW-0812">Transmembrane</keyword>
<name>B9L073_THERP</name>
<dbReference type="EMBL" id="CP001275">
    <property type="protein sequence ID" value="ACM05399.1"/>
    <property type="molecule type" value="Genomic_DNA"/>
</dbReference>
<organism evidence="2 3">
    <name type="scientific">Thermomicrobium roseum (strain ATCC 27502 / DSM 5159 / P-2)</name>
    <dbReference type="NCBI Taxonomy" id="309801"/>
    <lineage>
        <taxon>Bacteria</taxon>
        <taxon>Pseudomonadati</taxon>
        <taxon>Thermomicrobiota</taxon>
        <taxon>Thermomicrobia</taxon>
        <taxon>Thermomicrobiales</taxon>
        <taxon>Thermomicrobiaceae</taxon>
        <taxon>Thermomicrobium</taxon>
    </lineage>
</organism>
<proteinExistence type="predicted"/>
<gene>
    <name evidence="2" type="ordered locus">trd_1566</name>
</gene>
<feature type="transmembrane region" description="Helical" evidence="1">
    <location>
        <begin position="79"/>
        <end position="97"/>
    </location>
</feature>
<dbReference type="Proteomes" id="UP000000447">
    <property type="component" value="Chromosome"/>
</dbReference>
<feature type="transmembrane region" description="Helical" evidence="1">
    <location>
        <begin position="53"/>
        <end position="73"/>
    </location>
</feature>
<dbReference type="STRING" id="309801.trd_1566"/>
<evidence type="ECO:0008006" key="4">
    <source>
        <dbReference type="Google" id="ProtNLM"/>
    </source>
</evidence>
<evidence type="ECO:0000313" key="3">
    <source>
        <dbReference type="Proteomes" id="UP000000447"/>
    </source>
</evidence>
<dbReference type="eggNOG" id="ENOG5030TDU">
    <property type="taxonomic scope" value="Bacteria"/>
</dbReference>
<sequence>MPQERRSSRLEQQILEILEKAEREPWWRRALRLVRRPRFPRARRRFPGTHFSLPENTVLLAAAFLLALLAVLVSDWSRTLAMLLAIASLLSFFTPVVRQFVRGNSWAPSSARRWRGRDIDLPPPRRGLLGWLRYQWWRRRHRW</sequence>
<dbReference type="RefSeq" id="WP_015922511.1">
    <property type="nucleotide sequence ID" value="NC_011959.1"/>
</dbReference>